<dbReference type="AlphaFoldDB" id="A0A6A5CAL2"/>
<evidence type="ECO:0000256" key="1">
    <source>
        <dbReference type="SAM" id="Phobius"/>
    </source>
</evidence>
<accession>A0A6A5CAL2</accession>
<dbReference type="VEuPathDB" id="AmoebaDB:FDP41_007458"/>
<dbReference type="VEuPathDB" id="AmoebaDB:NfTy_003290"/>
<keyword evidence="1" id="KW-0812">Transmembrane</keyword>
<dbReference type="SUPFAM" id="SSF55073">
    <property type="entry name" value="Nucleotide cyclase"/>
    <property type="match status" value="1"/>
</dbReference>
<evidence type="ECO:0000313" key="2">
    <source>
        <dbReference type="EMBL" id="KAF0984281.1"/>
    </source>
</evidence>
<feature type="transmembrane region" description="Helical" evidence="1">
    <location>
        <begin position="56"/>
        <end position="82"/>
    </location>
</feature>
<protein>
    <submittedName>
        <fullName evidence="2">Uncharacterized protein</fullName>
    </submittedName>
</protein>
<keyword evidence="1" id="KW-0472">Membrane</keyword>
<reference evidence="2 3" key="1">
    <citation type="journal article" date="2019" name="Sci. Rep.">
        <title>Nanopore sequencing improves the draft genome of the human pathogenic amoeba Naegleria fowleri.</title>
        <authorList>
            <person name="Liechti N."/>
            <person name="Schurch N."/>
            <person name="Bruggmann R."/>
            <person name="Wittwer M."/>
        </authorList>
    </citation>
    <scope>NUCLEOTIDE SEQUENCE [LARGE SCALE GENOMIC DNA]</scope>
    <source>
        <strain evidence="2 3">ATCC 30894</strain>
    </source>
</reference>
<comment type="caution">
    <text evidence="2">The sequence shown here is derived from an EMBL/GenBank/DDBJ whole genome shotgun (WGS) entry which is preliminary data.</text>
</comment>
<dbReference type="GeneID" id="68114676"/>
<feature type="transmembrane region" description="Helical" evidence="1">
    <location>
        <begin position="369"/>
        <end position="396"/>
    </location>
</feature>
<sequence length="801" mass="90065">MTKIHPQLSPRSSDTSFFSSVYSITPLDLRQQNVVDANQTNNETVLPTKKKTLSSILCLSLLTIIIAIASVQLLSSSVWIALFSSSMSTSQSKYGSKLFEKITLHINSTLLGALMISENVKESISTLDVNNVDDGIAQRLLKSSNSFLPTPLLNSIYFGDGTLGMSLTEMTRINSNNTVFAYCQDKECKEMSSLNVKATTFNQSHSLQILSLDGPSCSLSYFDNILTNRTILSCITFHLDNQTSQLDWYFGFDISTDTLSRLLADSIAKSDQSTAALILETETEHVIATNTPILRNDMSETIHSLKDASMREIGLSLYENVNRNLRSISCSKIVGFSIPGGIIRAHRMCEESGLDWIIVLHESTYQQELTIGIIIASLINTGIGLIGIIIGVVVTVKIVQPLGDIMNEFSPPFQTLLDKSNFHYSNLKEIREVQTNFTGLIDLLKKYRSVIPPHVLTKLDAPKEAINTRDSTREKLQSHNSDFSIVSSRSLKGDDMVKPFLHHALDQRRITVALFYLEGFEACMKELYHTDVVSILNDFLNVVQKVCETSNGHLGQFQNNMATISWNSANEVLLHEQQGLISSKQVLEKLIFVQQSKWRQSSIPSDVVKMLNFKSAILSQDVLCGAIGTSQWKSVSIVGSNSFNLDLILKHALKLDVDIIVTDDILRANNSSFCHRFVGTKMLYDFDEIISPYSSTKDYINSMKKKPTKLYQIGEAIEQVTTDIEWMYELQSSINRSEKWKYYNDGVNYMLEGNNDYAMHMFKIHMANYRKINEQDDKVATYMMKKCATNGKLKKNSFMQH</sequence>
<dbReference type="Proteomes" id="UP000444721">
    <property type="component" value="Unassembled WGS sequence"/>
</dbReference>
<dbReference type="EMBL" id="VFQX01000003">
    <property type="protein sequence ID" value="KAF0984281.1"/>
    <property type="molecule type" value="Genomic_DNA"/>
</dbReference>
<keyword evidence="1" id="KW-1133">Transmembrane helix</keyword>
<gene>
    <name evidence="2" type="ORF">FDP41_007458</name>
</gene>
<dbReference type="OrthoDB" id="10355761at2759"/>
<keyword evidence="3" id="KW-1185">Reference proteome</keyword>
<name>A0A6A5CAL2_NAEFO</name>
<dbReference type="VEuPathDB" id="AmoebaDB:NF0001220"/>
<organism evidence="2 3">
    <name type="scientific">Naegleria fowleri</name>
    <name type="common">Brain eating amoeba</name>
    <dbReference type="NCBI Taxonomy" id="5763"/>
    <lineage>
        <taxon>Eukaryota</taxon>
        <taxon>Discoba</taxon>
        <taxon>Heterolobosea</taxon>
        <taxon>Tetramitia</taxon>
        <taxon>Eutetramitia</taxon>
        <taxon>Vahlkampfiidae</taxon>
        <taxon>Naegleria</taxon>
    </lineage>
</organism>
<dbReference type="InterPro" id="IPR029787">
    <property type="entry name" value="Nucleotide_cyclase"/>
</dbReference>
<evidence type="ECO:0000313" key="3">
    <source>
        <dbReference type="Proteomes" id="UP000444721"/>
    </source>
</evidence>
<proteinExistence type="predicted"/>
<dbReference type="RefSeq" id="XP_044568994.1">
    <property type="nucleotide sequence ID" value="XM_044711205.1"/>
</dbReference>